<evidence type="ECO:0000313" key="6">
    <source>
        <dbReference type="Proteomes" id="UP000001226"/>
    </source>
</evidence>
<dbReference type="Gene3D" id="3.90.220.20">
    <property type="entry name" value="DNA methylase specificity domains"/>
    <property type="match status" value="2"/>
</dbReference>
<dbReference type="RefSeq" id="WP_005616745.1">
    <property type="nucleotide sequence ID" value="NC_010939.1"/>
</dbReference>
<dbReference type="Proteomes" id="UP000001226">
    <property type="component" value="Chromosome"/>
</dbReference>
<dbReference type="Pfam" id="PF01420">
    <property type="entry name" value="Methylase_S"/>
    <property type="match status" value="2"/>
</dbReference>
<dbReference type="CDD" id="cd17266">
    <property type="entry name" value="RMtype1_S_Sau1132ORF3780P-TRD2-CR2_like"/>
    <property type="match status" value="1"/>
</dbReference>
<evidence type="ECO:0000256" key="3">
    <source>
        <dbReference type="ARBA" id="ARBA00023125"/>
    </source>
</evidence>
<evidence type="ECO:0000256" key="1">
    <source>
        <dbReference type="ARBA" id="ARBA00010923"/>
    </source>
</evidence>
<name>B3H0D5_ACTP7</name>
<evidence type="ECO:0000313" key="5">
    <source>
        <dbReference type="EMBL" id="ACE60947.1"/>
    </source>
</evidence>
<gene>
    <name evidence="5" type="ordered locus">APP7_0295</name>
</gene>
<dbReference type="InterPro" id="IPR051212">
    <property type="entry name" value="Type-I_RE_S_subunit"/>
</dbReference>
<dbReference type="KEGG" id="apa:APP7_0295"/>
<dbReference type="REBASE" id="18414">
    <property type="entry name" value="S.AplAORF290P"/>
</dbReference>
<reference evidence="6" key="1">
    <citation type="submission" date="2008-06" db="EMBL/GenBank/DDBJ databases">
        <title>Genome and proteome analysis of A. pleuropneumoniae serotype 7.</title>
        <authorList>
            <person name="Linke B."/>
            <person name="Buettner F."/>
            <person name="Martinez-Arias R."/>
            <person name="Goesmann A."/>
            <person name="Baltes N."/>
            <person name="Tegetmeyer H."/>
            <person name="Singh M."/>
            <person name="Gerlach G.F."/>
        </authorList>
    </citation>
    <scope>NUCLEOTIDE SEQUENCE [LARGE SCALE GENOMIC DNA]</scope>
    <source>
        <strain evidence="6">AP76</strain>
    </source>
</reference>
<comment type="similarity">
    <text evidence="1">Belongs to the type-I restriction system S methylase family.</text>
</comment>
<protein>
    <submittedName>
        <fullName evidence="5">Putative Type I restriction enzyme EcoR124II specificity protein</fullName>
    </submittedName>
</protein>
<dbReference type="EMBL" id="CP001091">
    <property type="protein sequence ID" value="ACE60947.1"/>
    <property type="molecule type" value="Genomic_DNA"/>
</dbReference>
<dbReference type="PANTHER" id="PTHR43140:SF1">
    <property type="entry name" value="TYPE I RESTRICTION ENZYME ECOKI SPECIFICITY SUBUNIT"/>
    <property type="match status" value="1"/>
</dbReference>
<dbReference type="InterPro" id="IPR044946">
    <property type="entry name" value="Restrct_endonuc_typeI_TRD_sf"/>
</dbReference>
<keyword evidence="3" id="KW-0238">DNA-binding</keyword>
<sequence length="388" mass="44513">MNILELIKDCEVEWKSLGEVAKYVRGLTYNKTNESDEKAGGYYVLRANNITLSNNQLNFDDVKLVKFDTKTKPEQKLYKDDILISAASGSKEHVGKVAFISENMDFYFGGFMGVVRCSQEILPRFLFHILTSSLFKTYLNEVLNSSTINNLNAKVMNEFQIPIPPLEIQEKIVKILDKFTELEATLEATLEAELSLRVKQYDYYRDDLLNFGDDVEWKMLGEVCVRIFSGKNKIKNNEGKYNVYGSTGIIAKTDKKIYEEDLLLIARVGANAGFVHIATGEYDVSDNTLIIKHKEDLVILKYLYYVLENMNLNRFANGAGQPLITAGQLKELKIPLPPLSTQQKIVEILDKFDRLTNSISDGLPKEIELRRKQYEYYRERLLNFPKSE</sequence>
<feature type="domain" description="Type I restriction modification DNA specificity" evidence="4">
    <location>
        <begin position="214"/>
        <end position="368"/>
    </location>
</feature>
<dbReference type="AlphaFoldDB" id="B3H0D5"/>
<dbReference type="HOGENOM" id="CLU_021095_6_0_6"/>
<keyword evidence="2" id="KW-0680">Restriction system</keyword>
<accession>B3H0D5</accession>
<evidence type="ECO:0000259" key="4">
    <source>
        <dbReference type="Pfam" id="PF01420"/>
    </source>
</evidence>
<feature type="domain" description="Type I restriction modification DNA specificity" evidence="4">
    <location>
        <begin position="12"/>
        <end position="194"/>
    </location>
</feature>
<dbReference type="GO" id="GO:0009307">
    <property type="term" value="P:DNA restriction-modification system"/>
    <property type="evidence" value="ECO:0007669"/>
    <property type="project" value="UniProtKB-KW"/>
</dbReference>
<organism evidence="5 6">
    <name type="scientific">Actinobacillus pleuropneumoniae serotype 7 (strain AP76)</name>
    <dbReference type="NCBI Taxonomy" id="537457"/>
    <lineage>
        <taxon>Bacteria</taxon>
        <taxon>Pseudomonadati</taxon>
        <taxon>Pseudomonadota</taxon>
        <taxon>Gammaproteobacteria</taxon>
        <taxon>Pasteurellales</taxon>
        <taxon>Pasteurellaceae</taxon>
        <taxon>Actinobacillus</taxon>
    </lineage>
</organism>
<evidence type="ECO:0000256" key="2">
    <source>
        <dbReference type="ARBA" id="ARBA00022747"/>
    </source>
</evidence>
<proteinExistence type="inferred from homology"/>
<dbReference type="PANTHER" id="PTHR43140">
    <property type="entry name" value="TYPE-1 RESTRICTION ENZYME ECOKI SPECIFICITY PROTEIN"/>
    <property type="match status" value="1"/>
</dbReference>
<dbReference type="GO" id="GO:0003677">
    <property type="term" value="F:DNA binding"/>
    <property type="evidence" value="ECO:0007669"/>
    <property type="project" value="UniProtKB-KW"/>
</dbReference>
<dbReference type="SUPFAM" id="SSF116734">
    <property type="entry name" value="DNA methylase specificity domain"/>
    <property type="match status" value="2"/>
</dbReference>
<dbReference type="CDD" id="cd17252">
    <property type="entry name" value="RMtype1_S_EcoKI-TRD1-CR1_like"/>
    <property type="match status" value="1"/>
</dbReference>
<dbReference type="InterPro" id="IPR000055">
    <property type="entry name" value="Restrct_endonuc_typeI_TRD"/>
</dbReference>